<name>A0A0L0SN81_ALLM3</name>
<keyword evidence="2" id="KW-1185">Reference proteome</keyword>
<dbReference type="Proteomes" id="UP000054350">
    <property type="component" value="Unassembled WGS sequence"/>
</dbReference>
<gene>
    <name evidence="1" type="ORF">AMAG_19079</name>
</gene>
<reference evidence="2" key="2">
    <citation type="submission" date="2009-11" db="EMBL/GenBank/DDBJ databases">
        <title>The Genome Sequence of Allomyces macrogynus strain ATCC 38327.</title>
        <authorList>
            <consortium name="The Broad Institute Genome Sequencing Platform"/>
            <person name="Russ C."/>
            <person name="Cuomo C."/>
            <person name="Shea T."/>
            <person name="Young S.K."/>
            <person name="Zeng Q."/>
            <person name="Koehrsen M."/>
            <person name="Haas B."/>
            <person name="Borodovsky M."/>
            <person name="Guigo R."/>
            <person name="Alvarado L."/>
            <person name="Berlin A."/>
            <person name="Borenstein D."/>
            <person name="Chen Z."/>
            <person name="Engels R."/>
            <person name="Freedman E."/>
            <person name="Gellesch M."/>
            <person name="Goldberg J."/>
            <person name="Griggs A."/>
            <person name="Gujja S."/>
            <person name="Heiman D."/>
            <person name="Hepburn T."/>
            <person name="Howarth C."/>
            <person name="Jen D."/>
            <person name="Larson L."/>
            <person name="Lewis B."/>
            <person name="Mehta T."/>
            <person name="Park D."/>
            <person name="Pearson M."/>
            <person name="Roberts A."/>
            <person name="Saif S."/>
            <person name="Shenoy N."/>
            <person name="Sisk P."/>
            <person name="Stolte C."/>
            <person name="Sykes S."/>
            <person name="Walk T."/>
            <person name="White J."/>
            <person name="Yandava C."/>
            <person name="Burger G."/>
            <person name="Gray M.W."/>
            <person name="Holland P.W.H."/>
            <person name="King N."/>
            <person name="Lang F.B.F."/>
            <person name="Roger A.J."/>
            <person name="Ruiz-Trillo I."/>
            <person name="Lander E."/>
            <person name="Nusbaum C."/>
        </authorList>
    </citation>
    <scope>NUCLEOTIDE SEQUENCE [LARGE SCALE GENOMIC DNA]</scope>
    <source>
        <strain evidence="2">ATCC 38327</strain>
    </source>
</reference>
<organism evidence="1 2">
    <name type="scientific">Allomyces macrogynus (strain ATCC 38327)</name>
    <name type="common">Allomyces javanicus var. macrogynus</name>
    <dbReference type="NCBI Taxonomy" id="578462"/>
    <lineage>
        <taxon>Eukaryota</taxon>
        <taxon>Fungi</taxon>
        <taxon>Fungi incertae sedis</taxon>
        <taxon>Blastocladiomycota</taxon>
        <taxon>Blastocladiomycetes</taxon>
        <taxon>Blastocladiales</taxon>
        <taxon>Blastocladiaceae</taxon>
        <taxon>Allomyces</taxon>
    </lineage>
</organism>
<dbReference type="VEuPathDB" id="FungiDB:AMAG_19079"/>
<evidence type="ECO:0000313" key="1">
    <source>
        <dbReference type="EMBL" id="KNE63850.1"/>
    </source>
</evidence>
<protein>
    <submittedName>
        <fullName evidence="1">Uncharacterized protein</fullName>
    </submittedName>
</protein>
<evidence type="ECO:0000313" key="2">
    <source>
        <dbReference type="Proteomes" id="UP000054350"/>
    </source>
</evidence>
<dbReference type="EMBL" id="GG745343">
    <property type="protein sequence ID" value="KNE63850.1"/>
    <property type="molecule type" value="Genomic_DNA"/>
</dbReference>
<reference evidence="1 2" key="1">
    <citation type="submission" date="2009-11" db="EMBL/GenBank/DDBJ databases">
        <title>Annotation of Allomyces macrogynus ATCC 38327.</title>
        <authorList>
            <consortium name="The Broad Institute Genome Sequencing Platform"/>
            <person name="Russ C."/>
            <person name="Cuomo C."/>
            <person name="Burger G."/>
            <person name="Gray M.W."/>
            <person name="Holland P.W.H."/>
            <person name="King N."/>
            <person name="Lang F.B.F."/>
            <person name="Roger A.J."/>
            <person name="Ruiz-Trillo I."/>
            <person name="Young S.K."/>
            <person name="Zeng Q."/>
            <person name="Gargeya S."/>
            <person name="Fitzgerald M."/>
            <person name="Haas B."/>
            <person name="Abouelleil A."/>
            <person name="Alvarado L."/>
            <person name="Arachchi H.M."/>
            <person name="Berlin A."/>
            <person name="Chapman S.B."/>
            <person name="Gearin G."/>
            <person name="Goldberg J."/>
            <person name="Griggs A."/>
            <person name="Gujja S."/>
            <person name="Hansen M."/>
            <person name="Heiman D."/>
            <person name="Howarth C."/>
            <person name="Larimer J."/>
            <person name="Lui A."/>
            <person name="MacDonald P.J.P."/>
            <person name="McCowen C."/>
            <person name="Montmayeur A."/>
            <person name="Murphy C."/>
            <person name="Neiman D."/>
            <person name="Pearson M."/>
            <person name="Priest M."/>
            <person name="Roberts A."/>
            <person name="Saif S."/>
            <person name="Shea T."/>
            <person name="Sisk P."/>
            <person name="Stolte C."/>
            <person name="Sykes S."/>
            <person name="Wortman J."/>
            <person name="Nusbaum C."/>
            <person name="Birren B."/>
        </authorList>
    </citation>
    <scope>NUCLEOTIDE SEQUENCE [LARGE SCALE GENOMIC DNA]</scope>
    <source>
        <strain evidence="1 2">ATCC 38327</strain>
    </source>
</reference>
<accession>A0A0L0SN81</accession>
<proteinExistence type="predicted"/>
<sequence>MNAVAGNDPPVPTDRLGDLLAVAMAAWPDLVFLAQQEQETAWRAALRTNAPALVHDLVVLTQAIAKHTILNPHAAIDEALKWVPALSRTAVALLPLVRPVYAQLAATASTPLPPVTLVDTTATHPDPDARKFVKQHEISPHFVAEAGGTGKRAFAWLTRLAAVREQAVQKRRAAEETMRKNVAHFGEGVKGSRVGADPRRWMCCETRRRF</sequence>
<dbReference type="AlphaFoldDB" id="A0A0L0SN81"/>